<sequence length="395" mass="42282">MAGNSVALSSLWISFYFLLNLFVTLTSKHVQSHMQSAWLLAASHAIFTFIVTSLLLWSGVYTSDSGPGGFTRREGNGRDVQDDMDNGHQDRHESGYKLHGHLLDSLHILGPFSLLYTLNIVVSNWTLGLVSLTMHQTIRAIVPALTVLLSITALGRSWREYSSGVYGAITLTICGVMLAVNAAPLTGINNNNNTSSRTNASGFAWTVLGATLAVAKTIAANHLQQPRRRNSWGLGLSSSALVRYCSLSSTIITIVVGSWTGEMRALMSTTVRSTSSGTQLLWLLWFWLLNALATSFLNLASFEANKRCGPLSMGVASNLKQVVILLFDLSPATTIQSDGGGRAGAAAGSGSGPASGPGGTVILGSLMTMIGGIWYAFAKAEMDRRRRRRSTEHGG</sequence>
<comment type="similarity">
    <text evidence="2 7">Belongs to the TPT transporter family. SLC35D subfamily.</text>
</comment>
<gene>
    <name evidence="9" type="ORF">CLCR_11317</name>
</gene>
<dbReference type="EMBL" id="LGRB01000011">
    <property type="protein sequence ID" value="OCT49195.1"/>
    <property type="molecule type" value="Genomic_DNA"/>
</dbReference>
<dbReference type="OrthoDB" id="10261634at2759"/>
<dbReference type="VEuPathDB" id="FungiDB:G647_02737"/>
<evidence type="ECO:0000256" key="5">
    <source>
        <dbReference type="ARBA" id="ARBA00022989"/>
    </source>
</evidence>
<keyword evidence="6 7" id="KW-0472">Membrane</keyword>
<dbReference type="AlphaFoldDB" id="A0A1C1CKZ6"/>
<evidence type="ECO:0000313" key="10">
    <source>
        <dbReference type="Proteomes" id="UP000094526"/>
    </source>
</evidence>
<proteinExistence type="inferred from homology"/>
<feature type="compositionally biased region" description="Basic and acidic residues" evidence="8">
    <location>
        <begin position="71"/>
        <end position="89"/>
    </location>
</feature>
<protein>
    <recommendedName>
        <fullName evidence="7">GDP-mannose transporter</fullName>
        <shortName evidence="7">GMT</shortName>
    </recommendedName>
</protein>
<feature type="transmembrane region" description="Helical" evidence="7">
    <location>
        <begin position="140"/>
        <end position="158"/>
    </location>
</feature>
<keyword evidence="5 7" id="KW-1133">Transmembrane helix</keyword>
<dbReference type="GO" id="GO:0000139">
    <property type="term" value="C:Golgi membrane"/>
    <property type="evidence" value="ECO:0007669"/>
    <property type="project" value="UniProtKB-SubCell"/>
</dbReference>
<evidence type="ECO:0000313" key="9">
    <source>
        <dbReference type="EMBL" id="OCT49195.1"/>
    </source>
</evidence>
<dbReference type="PANTHER" id="PTHR11132">
    <property type="entry name" value="SOLUTE CARRIER FAMILY 35"/>
    <property type="match status" value="1"/>
</dbReference>
<keyword evidence="7" id="KW-0813">Transport</keyword>
<feature type="transmembrane region" description="Helical" evidence="7">
    <location>
        <begin position="240"/>
        <end position="259"/>
    </location>
</feature>
<feature type="transmembrane region" description="Helical" evidence="7">
    <location>
        <begin position="200"/>
        <end position="220"/>
    </location>
</feature>
<keyword evidence="7" id="KW-0968">Cytoplasmic vesicle</keyword>
<dbReference type="GO" id="GO:0005789">
    <property type="term" value="C:endoplasmic reticulum membrane"/>
    <property type="evidence" value="ECO:0007669"/>
    <property type="project" value="UniProtKB-SubCell"/>
</dbReference>
<feature type="transmembrane region" description="Helical" evidence="7">
    <location>
        <begin position="6"/>
        <end position="25"/>
    </location>
</feature>
<reference evidence="10" key="1">
    <citation type="submission" date="2015-07" db="EMBL/GenBank/DDBJ databases">
        <authorList>
            <person name="Teixeira M.M."/>
            <person name="Souza R.C."/>
            <person name="Almeida L.G."/>
            <person name="Vicente V.A."/>
            <person name="de Hoog S."/>
            <person name="Bocca A.L."/>
            <person name="de Almeida S.R."/>
            <person name="Vasconcelos A.T."/>
            <person name="Felipe M.S."/>
        </authorList>
    </citation>
    <scope>NUCLEOTIDE SEQUENCE [LARGE SCALE GENOMIC DNA]</scope>
    <source>
        <strain evidence="10">KSF</strain>
    </source>
</reference>
<feature type="transmembrane region" description="Helical" evidence="7">
    <location>
        <begin position="37"/>
        <end position="57"/>
    </location>
</feature>
<feature type="transmembrane region" description="Helical" evidence="7">
    <location>
        <begin position="358"/>
        <end position="378"/>
    </location>
</feature>
<comment type="subunit">
    <text evidence="3 7">Homooligomer.</text>
</comment>
<keyword evidence="4 7" id="KW-0812">Transmembrane</keyword>
<keyword evidence="7" id="KW-0333">Golgi apparatus</keyword>
<dbReference type="VEuPathDB" id="FungiDB:CLCR_11317"/>
<dbReference type="GO" id="GO:0030659">
    <property type="term" value="C:cytoplasmic vesicle membrane"/>
    <property type="evidence" value="ECO:0007669"/>
    <property type="project" value="UniProtKB-SubCell"/>
</dbReference>
<name>A0A1C1CKZ6_9EURO</name>
<dbReference type="InterPro" id="IPR050186">
    <property type="entry name" value="TPT_transporter"/>
</dbReference>
<evidence type="ECO:0000256" key="2">
    <source>
        <dbReference type="ARBA" id="ARBA00010425"/>
    </source>
</evidence>
<keyword evidence="10" id="KW-1185">Reference proteome</keyword>
<evidence type="ECO:0000256" key="1">
    <source>
        <dbReference type="ARBA" id="ARBA00003420"/>
    </source>
</evidence>
<keyword evidence="7" id="KW-0256">Endoplasmic reticulum</keyword>
<organism evidence="9 10">
    <name type="scientific">Cladophialophora carrionii</name>
    <dbReference type="NCBI Taxonomy" id="86049"/>
    <lineage>
        <taxon>Eukaryota</taxon>
        <taxon>Fungi</taxon>
        <taxon>Dikarya</taxon>
        <taxon>Ascomycota</taxon>
        <taxon>Pezizomycotina</taxon>
        <taxon>Eurotiomycetes</taxon>
        <taxon>Chaetothyriomycetidae</taxon>
        <taxon>Chaetothyriales</taxon>
        <taxon>Herpotrichiellaceae</taxon>
        <taxon>Cladophialophora</taxon>
    </lineage>
</organism>
<evidence type="ECO:0000256" key="3">
    <source>
        <dbReference type="ARBA" id="ARBA00011182"/>
    </source>
</evidence>
<accession>A0A1C1CKZ6</accession>
<evidence type="ECO:0000256" key="8">
    <source>
        <dbReference type="SAM" id="MobiDB-lite"/>
    </source>
</evidence>
<keyword evidence="7" id="KW-0762">Sugar transport</keyword>
<evidence type="ECO:0000256" key="7">
    <source>
        <dbReference type="RuleBase" id="RU367097"/>
    </source>
</evidence>
<comment type="subcellular location">
    <subcellularLocation>
        <location evidence="7">Golgi apparatus membrane</location>
        <topology evidence="7">Multi-pass membrane protein</topology>
    </subcellularLocation>
    <subcellularLocation>
        <location evidence="7">Cytoplasmic vesicle membrane</location>
        <topology evidence="7">Multi-pass membrane protein</topology>
    </subcellularLocation>
    <subcellularLocation>
        <location evidence="7">Endoplasmic reticulum membrane</location>
        <topology evidence="7">Multi-pass membrane protein</topology>
    </subcellularLocation>
</comment>
<comment type="function">
    <text evidence="1 7">Involved in the import of GDP-mannose from the cytoplasm into the Golgi lumen.</text>
</comment>
<evidence type="ECO:0000256" key="4">
    <source>
        <dbReference type="ARBA" id="ARBA00022692"/>
    </source>
</evidence>
<evidence type="ECO:0000256" key="6">
    <source>
        <dbReference type="ARBA" id="ARBA00023136"/>
    </source>
</evidence>
<feature type="transmembrane region" description="Helical" evidence="7">
    <location>
        <begin position="164"/>
        <end position="188"/>
    </location>
</feature>
<feature type="transmembrane region" description="Helical" evidence="7">
    <location>
        <begin position="280"/>
        <end position="302"/>
    </location>
</feature>
<dbReference type="Proteomes" id="UP000094526">
    <property type="component" value="Unassembled WGS sequence"/>
</dbReference>
<feature type="region of interest" description="Disordered" evidence="8">
    <location>
        <begin position="68"/>
        <end position="89"/>
    </location>
</feature>
<feature type="transmembrane region" description="Helical" evidence="7">
    <location>
        <begin position="108"/>
        <end position="128"/>
    </location>
</feature>
<comment type="caution">
    <text evidence="9">The sequence shown here is derived from an EMBL/GenBank/DDBJ whole genome shotgun (WGS) entry which is preliminary data.</text>
</comment>